<dbReference type="AlphaFoldDB" id="A0A7Y9T9G4"/>
<evidence type="ECO:0000313" key="4">
    <source>
        <dbReference type="Proteomes" id="UP000534186"/>
    </source>
</evidence>
<organism evidence="3 4">
    <name type="scientific">Tunturiibacter lichenicola</name>
    <dbReference type="NCBI Taxonomy" id="2051959"/>
    <lineage>
        <taxon>Bacteria</taxon>
        <taxon>Pseudomonadati</taxon>
        <taxon>Acidobacteriota</taxon>
        <taxon>Terriglobia</taxon>
        <taxon>Terriglobales</taxon>
        <taxon>Acidobacteriaceae</taxon>
        <taxon>Tunturiibacter</taxon>
    </lineage>
</organism>
<feature type="chain" id="PRO_5030649239" evidence="2">
    <location>
        <begin position="31"/>
        <end position="258"/>
    </location>
</feature>
<comment type="caution">
    <text evidence="3">The sequence shown here is derived from an EMBL/GenBank/DDBJ whole genome shotgun (WGS) entry which is preliminary data.</text>
</comment>
<sequence>MTFLRRNSSYNYMQSSTPIRLITAASFAFSALLSAQTAPAPQAKPAGAVQTLSTLPATALTTAPTPPPTPATPLTPSQEQPKHAQVTLANGILSVTADNSSLNQILRQISRETGIKITGGVMDERVFGHYGPAAPDQVLADLLDGTGSNMLLVARDGTTPAELILTPRQGGPTPPNPNAQTFDDKSDTEQAQPAPEPPPPSTFEAPSTRNRTAPPITPATPDSATPADTSQPDSPNGVKTPQQIYEQLQRLRQPAPPQ</sequence>
<accession>A0A7Y9T9G4</accession>
<feature type="compositionally biased region" description="Pro residues" evidence="1">
    <location>
        <begin position="64"/>
        <end position="73"/>
    </location>
</feature>
<evidence type="ECO:0000256" key="1">
    <source>
        <dbReference type="SAM" id="MobiDB-lite"/>
    </source>
</evidence>
<reference evidence="3 4" key="1">
    <citation type="submission" date="2020-07" db="EMBL/GenBank/DDBJ databases">
        <title>Genomic Encyclopedia of Type Strains, Phase IV (KMG-V): Genome sequencing to study the core and pangenomes of soil and plant-associated prokaryotes.</title>
        <authorList>
            <person name="Whitman W."/>
        </authorList>
    </citation>
    <scope>NUCLEOTIDE SEQUENCE [LARGE SCALE GENOMIC DNA]</scope>
    <source>
        <strain evidence="3 4">M8UP30</strain>
    </source>
</reference>
<feature type="signal peptide" evidence="2">
    <location>
        <begin position="1"/>
        <end position="30"/>
    </location>
</feature>
<feature type="compositionally biased region" description="Low complexity" evidence="1">
    <location>
        <begin position="247"/>
        <end position="258"/>
    </location>
</feature>
<name>A0A7Y9T9G4_9BACT</name>
<feature type="compositionally biased region" description="Polar residues" evidence="1">
    <location>
        <begin position="220"/>
        <end position="246"/>
    </location>
</feature>
<dbReference type="Proteomes" id="UP000534186">
    <property type="component" value="Unassembled WGS sequence"/>
</dbReference>
<evidence type="ECO:0000313" key="3">
    <source>
        <dbReference type="EMBL" id="NYF51345.1"/>
    </source>
</evidence>
<proteinExistence type="predicted"/>
<gene>
    <name evidence="3" type="ORF">HDF12_001710</name>
</gene>
<protein>
    <submittedName>
        <fullName evidence="3">Uncharacterized protein</fullName>
    </submittedName>
</protein>
<keyword evidence="2" id="KW-0732">Signal</keyword>
<dbReference type="EMBL" id="JACCCV010000001">
    <property type="protein sequence ID" value="NYF51345.1"/>
    <property type="molecule type" value="Genomic_DNA"/>
</dbReference>
<evidence type="ECO:0000256" key="2">
    <source>
        <dbReference type="SAM" id="SignalP"/>
    </source>
</evidence>
<feature type="region of interest" description="Disordered" evidence="1">
    <location>
        <begin position="59"/>
        <end position="78"/>
    </location>
</feature>
<feature type="region of interest" description="Disordered" evidence="1">
    <location>
        <begin position="163"/>
        <end position="258"/>
    </location>
</feature>